<keyword evidence="3" id="KW-0808">Transferase</keyword>
<proteinExistence type="predicted"/>
<comment type="catalytic activity">
    <reaction evidence="7">
        <text>a 5'-end (5'-triphosphoguanosine)-ribonucleoside in mRNA + S-adenosyl-L-methionine = a 5'-end (N(7)-methyl 5'-triphosphoguanosine)-ribonucleoside in mRNA + S-adenosyl-L-homocysteine</text>
        <dbReference type="Rhea" id="RHEA:67008"/>
        <dbReference type="Rhea" id="RHEA-COMP:17166"/>
        <dbReference type="Rhea" id="RHEA-COMP:17167"/>
        <dbReference type="ChEBI" id="CHEBI:57856"/>
        <dbReference type="ChEBI" id="CHEBI:59789"/>
        <dbReference type="ChEBI" id="CHEBI:156461"/>
        <dbReference type="ChEBI" id="CHEBI:167617"/>
        <dbReference type="EC" id="2.1.1.56"/>
    </reaction>
</comment>
<dbReference type="GO" id="GO:0004482">
    <property type="term" value="F:mRNA 5'-cap (guanine-N7-)-methyltransferase activity"/>
    <property type="evidence" value="ECO:0007669"/>
    <property type="project" value="UniProtKB-EC"/>
</dbReference>
<comment type="caution">
    <text evidence="9">The sequence shown here is derived from an EMBL/GenBank/DDBJ whole genome shotgun (WGS) entry which is preliminary data.</text>
</comment>
<protein>
    <recommendedName>
        <fullName evidence="1">mRNA (guanine-N(7))-methyltransferase</fullName>
        <ecNumber evidence="1">2.1.1.56</ecNumber>
    </recommendedName>
</protein>
<keyword evidence="2" id="KW-0489">Methyltransferase</keyword>
<evidence type="ECO:0000256" key="5">
    <source>
        <dbReference type="ARBA" id="ARBA00022884"/>
    </source>
</evidence>
<evidence type="ECO:0000256" key="2">
    <source>
        <dbReference type="ARBA" id="ARBA00022603"/>
    </source>
</evidence>
<evidence type="ECO:0000256" key="6">
    <source>
        <dbReference type="ARBA" id="ARBA00023042"/>
    </source>
</evidence>
<reference evidence="9 10" key="1">
    <citation type="journal article" date="2021" name="Sci. Rep.">
        <title>Genome sequencing of the multicellular alga Astrephomene provides insights into convergent evolution of germ-soma differentiation.</title>
        <authorList>
            <person name="Yamashita S."/>
            <person name="Yamamoto K."/>
            <person name="Matsuzaki R."/>
            <person name="Suzuki S."/>
            <person name="Yamaguchi H."/>
            <person name="Hirooka S."/>
            <person name="Minakuchi Y."/>
            <person name="Miyagishima S."/>
            <person name="Kawachi M."/>
            <person name="Toyoda A."/>
            <person name="Nozaki H."/>
        </authorList>
    </citation>
    <scope>NUCLEOTIDE SEQUENCE [LARGE SCALE GENOMIC DNA]</scope>
    <source>
        <strain evidence="9 10">NIES-4017</strain>
    </source>
</reference>
<keyword evidence="10" id="KW-1185">Reference proteome</keyword>
<name>A0AAD3HHI9_9CHLO</name>
<dbReference type="Gene3D" id="3.40.50.150">
    <property type="entry name" value="Vaccinia Virus protein VP39"/>
    <property type="match status" value="1"/>
</dbReference>
<keyword evidence="4" id="KW-0949">S-adenosyl-L-methionine</keyword>
<dbReference type="InterPro" id="IPR029063">
    <property type="entry name" value="SAM-dependent_MTases_sf"/>
</dbReference>
<evidence type="ECO:0000313" key="10">
    <source>
        <dbReference type="Proteomes" id="UP001054857"/>
    </source>
</evidence>
<evidence type="ECO:0000256" key="4">
    <source>
        <dbReference type="ARBA" id="ARBA00022691"/>
    </source>
</evidence>
<gene>
    <name evidence="9" type="ORF">Agub_g1529</name>
</gene>
<organism evidence="9 10">
    <name type="scientific">Astrephomene gubernaculifera</name>
    <dbReference type="NCBI Taxonomy" id="47775"/>
    <lineage>
        <taxon>Eukaryota</taxon>
        <taxon>Viridiplantae</taxon>
        <taxon>Chlorophyta</taxon>
        <taxon>core chlorophytes</taxon>
        <taxon>Chlorophyceae</taxon>
        <taxon>CS clade</taxon>
        <taxon>Chlamydomonadales</taxon>
        <taxon>Astrephomenaceae</taxon>
        <taxon>Astrephomene</taxon>
    </lineage>
</organism>
<dbReference type="Pfam" id="PF03291">
    <property type="entry name" value="mRNA_G-N7_MeTrfase"/>
    <property type="match status" value="1"/>
</dbReference>
<dbReference type="EC" id="2.1.1.56" evidence="1"/>
<dbReference type="SUPFAM" id="SSF53335">
    <property type="entry name" value="S-adenosyl-L-methionine-dependent methyltransferases"/>
    <property type="match status" value="1"/>
</dbReference>
<dbReference type="AlphaFoldDB" id="A0AAD3HHI9"/>
<evidence type="ECO:0000256" key="7">
    <source>
        <dbReference type="ARBA" id="ARBA00044712"/>
    </source>
</evidence>
<accession>A0AAD3HHI9</accession>
<evidence type="ECO:0000259" key="8">
    <source>
        <dbReference type="PROSITE" id="PS51562"/>
    </source>
</evidence>
<dbReference type="GO" id="GO:0005634">
    <property type="term" value="C:nucleus"/>
    <property type="evidence" value="ECO:0007669"/>
    <property type="project" value="TreeGrafter"/>
</dbReference>
<dbReference type="Proteomes" id="UP001054857">
    <property type="component" value="Unassembled WGS sequence"/>
</dbReference>
<dbReference type="InterPro" id="IPR039753">
    <property type="entry name" value="RG7MT1"/>
</dbReference>
<dbReference type="PROSITE" id="PS51562">
    <property type="entry name" value="RNA_CAP0_MT"/>
    <property type="match status" value="1"/>
</dbReference>
<evidence type="ECO:0000313" key="9">
    <source>
        <dbReference type="EMBL" id="GFR40878.1"/>
    </source>
</evidence>
<evidence type="ECO:0000256" key="3">
    <source>
        <dbReference type="ARBA" id="ARBA00022679"/>
    </source>
</evidence>
<dbReference type="InterPro" id="IPR004971">
    <property type="entry name" value="mRNA_G-N7_MeTrfase_dom"/>
</dbReference>
<keyword evidence="6" id="KW-0507">mRNA processing</keyword>
<dbReference type="EMBL" id="BMAR01000001">
    <property type="protein sequence ID" value="GFR40878.1"/>
    <property type="molecule type" value="Genomic_DNA"/>
</dbReference>
<evidence type="ECO:0000256" key="1">
    <source>
        <dbReference type="ARBA" id="ARBA00011926"/>
    </source>
</evidence>
<sequence>MAGNGGGGTWDIQRQHYNSHVTNLSTREALQQRSEGPAQELKHFHNHVKRQLIWRFAHKQDRLLDLCCGRGGDLQKWKDTQIKYVKGLDISEREVEEARRRFAELVERRRGGNLRCEFEAVDWLGERPYEDPGAGPASYGVVTCMFALHYFFVSESSLRMFLHNVASNLRTGGYFLGTLPSGHRVQELLAGRGELHTPMLRLVRRWKDPGRPAPFGSAYTCDIADTVTSSLEGATEGSLEFLVDLPTLERCAAEAGLQAVRDYLDPVLMSCFEQEDIDAPFKRFKPFFASSLQLDATPQRPHPLPPSSLEQASSLFVAFVFQKVPSPELVTVPMAPECTYLQPPARRREAGGPQG</sequence>
<keyword evidence="6" id="KW-0506">mRNA capping</keyword>
<feature type="non-terminal residue" evidence="9">
    <location>
        <position position="355"/>
    </location>
</feature>
<dbReference type="PANTHER" id="PTHR12189">
    <property type="entry name" value="MRNA GUANINE-7- METHYLTRANSFERASE"/>
    <property type="match status" value="1"/>
</dbReference>
<keyword evidence="5" id="KW-0694">RNA-binding</keyword>
<feature type="domain" description="MRNA cap 0 methyltransferase" evidence="8">
    <location>
        <begin position="36"/>
        <end position="324"/>
    </location>
</feature>
<dbReference type="PANTHER" id="PTHR12189:SF2">
    <property type="entry name" value="MRNA CAP GUANINE-N7 METHYLTRANSFERASE"/>
    <property type="match status" value="1"/>
</dbReference>
<dbReference type="GO" id="GO:0003723">
    <property type="term" value="F:RNA binding"/>
    <property type="evidence" value="ECO:0007669"/>
    <property type="project" value="UniProtKB-KW"/>
</dbReference>
<dbReference type="CDD" id="cd02440">
    <property type="entry name" value="AdoMet_MTases"/>
    <property type="match status" value="1"/>
</dbReference>